<evidence type="ECO:0000313" key="2">
    <source>
        <dbReference type="Proteomes" id="UP000317839"/>
    </source>
</evidence>
<dbReference type="Proteomes" id="UP000317839">
    <property type="component" value="Unassembled WGS sequence"/>
</dbReference>
<dbReference type="Pfam" id="PF19617">
    <property type="entry name" value="DUF6122"/>
    <property type="match status" value="1"/>
</dbReference>
<comment type="caution">
    <text evidence="1">The sequence shown here is derived from an EMBL/GenBank/DDBJ whole genome shotgun (WGS) entry which is preliminary data.</text>
</comment>
<dbReference type="EMBL" id="VIKR01000001">
    <property type="protein sequence ID" value="TQV77066.1"/>
    <property type="molecule type" value="Genomic_DNA"/>
</dbReference>
<name>A0A545TIR8_9GAMM</name>
<proteinExistence type="predicted"/>
<organism evidence="1 2">
    <name type="scientific">Aliikangiella marina</name>
    <dbReference type="NCBI Taxonomy" id="1712262"/>
    <lineage>
        <taxon>Bacteria</taxon>
        <taxon>Pseudomonadati</taxon>
        <taxon>Pseudomonadota</taxon>
        <taxon>Gammaproteobacteria</taxon>
        <taxon>Oceanospirillales</taxon>
        <taxon>Pleioneaceae</taxon>
        <taxon>Aliikangiella</taxon>
    </lineage>
</organism>
<dbReference type="AlphaFoldDB" id="A0A545TIR8"/>
<evidence type="ECO:0000313" key="1">
    <source>
        <dbReference type="EMBL" id="TQV77066.1"/>
    </source>
</evidence>
<protein>
    <submittedName>
        <fullName evidence="1">Uncharacterized protein</fullName>
    </submittedName>
</protein>
<dbReference type="OrthoDB" id="289051at2"/>
<reference evidence="1 2" key="1">
    <citation type="submission" date="2019-06" db="EMBL/GenBank/DDBJ databases">
        <title>Draft genome of Aliikangiella marina GYP-15.</title>
        <authorList>
            <person name="Wang G."/>
        </authorList>
    </citation>
    <scope>NUCLEOTIDE SEQUENCE [LARGE SCALE GENOMIC DNA]</scope>
    <source>
        <strain evidence="1 2">GYP-15</strain>
    </source>
</reference>
<keyword evidence="2" id="KW-1185">Reference proteome</keyword>
<dbReference type="InterPro" id="IPR046125">
    <property type="entry name" value="DUF6122"/>
</dbReference>
<sequence>MITNMIHIALHFIIPWLIAKIAFPKRWLKVWLILCATMLVDIDHLLADPIYDPQRCSINFHPLHTYWAIGGYVLLLIPKKTRLIAIGLLIHMLLDWQDCHFKLPW</sequence>
<gene>
    <name evidence="1" type="ORF">FLL45_03685</name>
</gene>
<accession>A0A545TIR8</accession>